<evidence type="ECO:0008006" key="4">
    <source>
        <dbReference type="Google" id="ProtNLM"/>
    </source>
</evidence>
<dbReference type="Proteomes" id="UP000519897">
    <property type="component" value="Unassembled WGS sequence"/>
</dbReference>
<gene>
    <name evidence="2" type="ORF">GGQ72_002171</name>
</gene>
<accession>A0A7W6LGD9</accession>
<evidence type="ECO:0000313" key="2">
    <source>
        <dbReference type="EMBL" id="MBB4143672.1"/>
    </source>
</evidence>
<evidence type="ECO:0000313" key="3">
    <source>
        <dbReference type="Proteomes" id="UP000519897"/>
    </source>
</evidence>
<protein>
    <recommendedName>
        <fullName evidence="4">DUF3833 domain-containing protein</fullName>
    </recommendedName>
</protein>
<dbReference type="InterPro" id="IPR024409">
    <property type="entry name" value="DUF3833"/>
</dbReference>
<dbReference type="Pfam" id="PF12915">
    <property type="entry name" value="DUF3833"/>
    <property type="match status" value="1"/>
</dbReference>
<comment type="caution">
    <text evidence="2">The sequence shown here is derived from an EMBL/GenBank/DDBJ whole genome shotgun (WGS) entry which is preliminary data.</text>
</comment>
<reference evidence="2 3" key="1">
    <citation type="submission" date="2020-08" db="EMBL/GenBank/DDBJ databases">
        <title>Genomic Encyclopedia of Type Strains, Phase IV (KMG-IV): sequencing the most valuable type-strain genomes for metagenomic binning, comparative biology and taxonomic classification.</title>
        <authorList>
            <person name="Goeker M."/>
        </authorList>
    </citation>
    <scope>NUCLEOTIDE SEQUENCE [LARGE SCALE GENOMIC DNA]</scope>
    <source>
        <strain evidence="2 3">DSM 29514</strain>
    </source>
</reference>
<keyword evidence="3" id="KW-1185">Reference proteome</keyword>
<dbReference type="AlphaFoldDB" id="A0A7W6LGD9"/>
<sequence>MNRAVLSMAMGLAMLTVTQEAYSADFTLESYFTGKTKATGSFSAINGVKRQFDVDLTGTWNGKTLTLREDFKYSDGERDTKTWRFTKIGPGKYTGTREDVIGETTVEIEGKVAKFNYLINLGTSAKPNKVHFYDTMELKPDGTLVNTAWVTKYLLPVAKTTVIFKR</sequence>
<feature type="signal peptide" evidence="1">
    <location>
        <begin position="1"/>
        <end position="23"/>
    </location>
</feature>
<name>A0A7W6LGD9_9HYPH</name>
<proteinExistence type="predicted"/>
<feature type="chain" id="PRO_5031506557" description="DUF3833 domain-containing protein" evidence="1">
    <location>
        <begin position="24"/>
        <end position="166"/>
    </location>
</feature>
<evidence type="ECO:0000256" key="1">
    <source>
        <dbReference type="SAM" id="SignalP"/>
    </source>
</evidence>
<keyword evidence="1" id="KW-0732">Signal</keyword>
<organism evidence="2 3">
    <name type="scientific">Rhizobium rhizoryzae</name>
    <dbReference type="NCBI Taxonomy" id="451876"/>
    <lineage>
        <taxon>Bacteria</taxon>
        <taxon>Pseudomonadati</taxon>
        <taxon>Pseudomonadota</taxon>
        <taxon>Alphaproteobacteria</taxon>
        <taxon>Hyphomicrobiales</taxon>
        <taxon>Rhizobiaceae</taxon>
        <taxon>Rhizobium/Agrobacterium group</taxon>
        <taxon>Rhizobium</taxon>
    </lineage>
</organism>
<dbReference type="EMBL" id="JACIEC010000001">
    <property type="protein sequence ID" value="MBB4143672.1"/>
    <property type="molecule type" value="Genomic_DNA"/>
</dbReference>
<dbReference type="RefSeq" id="WP_165133534.1">
    <property type="nucleotide sequence ID" value="NZ_CP049250.1"/>
</dbReference>